<dbReference type="GO" id="GO:0016705">
    <property type="term" value="F:oxidoreductase activity, acting on paired donors, with incorporation or reduction of molecular oxygen"/>
    <property type="evidence" value="ECO:0007669"/>
    <property type="project" value="UniProtKB-ARBA"/>
</dbReference>
<dbReference type="GO" id="GO:0046872">
    <property type="term" value="F:metal ion binding"/>
    <property type="evidence" value="ECO:0007669"/>
    <property type="project" value="UniProtKB-KW"/>
</dbReference>
<dbReference type="Proteomes" id="UP000515275">
    <property type="component" value="Chromosome"/>
</dbReference>
<evidence type="ECO:0000313" key="5">
    <source>
        <dbReference type="EMBL" id="QNH96845.1"/>
    </source>
</evidence>
<sequence length="141" mass="14266">MTGTGSHNLSPLCSRRGFLKGVAIATAATASGALLAACAGESVVAEASKADIPVGGAIIIDKWIIAQPKKGEFTAYSTSCPHAGGTIDKIEEVNGQAVAICPKHNSHFDLATGDVLSGPSRDPMKSASSVTESGDKVEVKS</sequence>
<dbReference type="CDD" id="cd03467">
    <property type="entry name" value="Rieske"/>
    <property type="match status" value="1"/>
</dbReference>
<dbReference type="EMBL" id="CP046883">
    <property type="protein sequence ID" value="QNH96845.1"/>
    <property type="molecule type" value="Genomic_DNA"/>
</dbReference>
<reference evidence="5 6" key="1">
    <citation type="submission" date="2019-12" db="EMBL/GenBank/DDBJ databases">
        <title>Corynebacterium sp. nov., isolated from feces of the Anser Albifrons in China.</title>
        <authorList>
            <person name="Liu Q."/>
        </authorList>
    </citation>
    <scope>NUCLEOTIDE SEQUENCE [LARGE SCALE GENOMIC DNA]</scope>
    <source>
        <strain evidence="5 6">23H37-10</strain>
    </source>
</reference>
<dbReference type="InterPro" id="IPR019546">
    <property type="entry name" value="TAT_signal_bac_arc"/>
</dbReference>
<keyword evidence="4" id="KW-0411">Iron-sulfur</keyword>
<keyword evidence="2" id="KW-0479">Metal-binding</keyword>
<dbReference type="PROSITE" id="PS51296">
    <property type="entry name" value="RIESKE"/>
    <property type="match status" value="1"/>
</dbReference>
<keyword evidence="3" id="KW-0408">Iron</keyword>
<evidence type="ECO:0000256" key="2">
    <source>
        <dbReference type="ARBA" id="ARBA00022723"/>
    </source>
</evidence>
<gene>
    <name evidence="5" type="ORF">GP473_01155</name>
</gene>
<dbReference type="InterPro" id="IPR036922">
    <property type="entry name" value="Rieske_2Fe-2S_sf"/>
</dbReference>
<dbReference type="InterPro" id="IPR017941">
    <property type="entry name" value="Rieske_2Fe-2S"/>
</dbReference>
<dbReference type="GO" id="GO:0051537">
    <property type="term" value="F:2 iron, 2 sulfur cluster binding"/>
    <property type="evidence" value="ECO:0007669"/>
    <property type="project" value="UniProtKB-KW"/>
</dbReference>
<keyword evidence="1" id="KW-0001">2Fe-2S</keyword>
<evidence type="ECO:0000256" key="3">
    <source>
        <dbReference type="ARBA" id="ARBA00023004"/>
    </source>
</evidence>
<dbReference type="SUPFAM" id="SSF50022">
    <property type="entry name" value="ISP domain"/>
    <property type="match status" value="1"/>
</dbReference>
<dbReference type="KEGG" id="cans:GP473_01155"/>
<dbReference type="NCBIfam" id="TIGR01409">
    <property type="entry name" value="TAT_signal_seq"/>
    <property type="match status" value="1"/>
</dbReference>
<organism evidence="5 6">
    <name type="scientific">Corynebacterium anserum</name>
    <dbReference type="NCBI Taxonomy" id="2684406"/>
    <lineage>
        <taxon>Bacteria</taxon>
        <taxon>Bacillati</taxon>
        <taxon>Actinomycetota</taxon>
        <taxon>Actinomycetes</taxon>
        <taxon>Mycobacteriales</taxon>
        <taxon>Corynebacteriaceae</taxon>
        <taxon>Corynebacterium</taxon>
    </lineage>
</organism>
<proteinExistence type="predicted"/>
<protein>
    <submittedName>
        <fullName evidence="5">Rieske 2Fe-2S domain-containing protein</fullName>
    </submittedName>
</protein>
<keyword evidence="6" id="KW-1185">Reference proteome</keyword>
<evidence type="ECO:0000256" key="4">
    <source>
        <dbReference type="ARBA" id="ARBA00023014"/>
    </source>
</evidence>
<evidence type="ECO:0000256" key="1">
    <source>
        <dbReference type="ARBA" id="ARBA00022714"/>
    </source>
</evidence>
<accession>A0A7G7YQS5</accession>
<name>A0A7G7YQS5_9CORY</name>
<dbReference type="InterPro" id="IPR006311">
    <property type="entry name" value="TAT_signal"/>
</dbReference>
<dbReference type="Pfam" id="PF00355">
    <property type="entry name" value="Rieske"/>
    <property type="match status" value="1"/>
</dbReference>
<dbReference type="GO" id="GO:0004497">
    <property type="term" value="F:monooxygenase activity"/>
    <property type="evidence" value="ECO:0007669"/>
    <property type="project" value="UniProtKB-ARBA"/>
</dbReference>
<dbReference type="Gene3D" id="2.102.10.10">
    <property type="entry name" value="Rieske [2Fe-2S] iron-sulphur domain"/>
    <property type="match status" value="1"/>
</dbReference>
<dbReference type="PROSITE" id="PS51318">
    <property type="entry name" value="TAT"/>
    <property type="match status" value="1"/>
</dbReference>
<evidence type="ECO:0000313" key="6">
    <source>
        <dbReference type="Proteomes" id="UP000515275"/>
    </source>
</evidence>
<dbReference type="AlphaFoldDB" id="A0A7G7YQS5"/>